<dbReference type="Proteomes" id="UP000283426">
    <property type="component" value="Unassembled WGS sequence"/>
</dbReference>
<dbReference type="GO" id="GO:0005737">
    <property type="term" value="C:cytoplasm"/>
    <property type="evidence" value="ECO:0007669"/>
    <property type="project" value="UniProtKB-ARBA"/>
</dbReference>
<dbReference type="EMBL" id="JAKNDN010000006">
    <property type="protein sequence ID" value="MCG4959011.1"/>
    <property type="molecule type" value="Genomic_DNA"/>
</dbReference>
<dbReference type="InterPro" id="IPR036005">
    <property type="entry name" value="Creatinase/aminopeptidase-like"/>
</dbReference>
<dbReference type="Pfam" id="PF01321">
    <property type="entry name" value="Creatinase_N"/>
    <property type="match status" value="1"/>
</dbReference>
<dbReference type="Pfam" id="PF00557">
    <property type="entry name" value="Peptidase_M24"/>
    <property type="match status" value="1"/>
</dbReference>
<keyword evidence="3" id="KW-0378">Hydrolase</keyword>
<comment type="similarity">
    <text evidence="1">Belongs to the peptidase M24B family.</text>
</comment>
<dbReference type="GO" id="GO:0070006">
    <property type="term" value="F:metalloaminopeptidase activity"/>
    <property type="evidence" value="ECO:0007669"/>
    <property type="project" value="InterPro"/>
</dbReference>
<keyword evidence="8" id="KW-0031">Aminopeptidase</keyword>
<evidence type="ECO:0000259" key="6">
    <source>
        <dbReference type="Pfam" id="PF16188"/>
    </source>
</evidence>
<sequence length="592" mass="66877">MTIKEKLSALRAIMERESLDAYIISGTDPHNSEYLPAAWKQRQWISGFTGSFGTVVVLKNEAGLWTDTRYFIQAEKQLKDSGIQMHKLRVPEAVDYPEWLATNLPEGSRVGLDSFCISVCDMKNLQETLTPKQITVVEKTDLLGEIWLDRPSLPDAQLFLVPTATAGKSANEKITMIREKLQAAHADYMLFSCLDEIAWLYNVRCNDIIYNPVAISYAVVGKAKAWLFIKNTKVSREIASQLSQEGIEIRDYHHLFLFLEELDKNSVFTVDSATLNYAVYHKLFTEFQVKEQESPIVLAKAIKNPIEVEGFRKACIKDSVALTKFFYWVERNIGNHLTEISVSEQLSAFRAQNDGYAEDSFANISAYGANAALPHYSAIPGEDAELQPRGFYLIDSGGQYTHGTTDITRTVPLGELTRLEKEDYTTVLKGMIALSRCIFPKGTKGCNIDAIARQPLWQTCRNYGHGTGHGIGFFLNVHEGPQAIRQELKNQDVVPGMVTSDEPGLYREGSHGIRHENMILCIPVSKNEFGEWYGFETLTLCYFDTSALLLDLLSEDEKKWLNDYHKTVYEKTAPYLTPEEAQWLAEKTKPVL</sequence>
<dbReference type="Gene3D" id="3.90.230.10">
    <property type="entry name" value="Creatinase/methionine aminopeptidase superfamily"/>
    <property type="match status" value="1"/>
</dbReference>
<dbReference type="Proteomes" id="UP001199750">
    <property type="component" value="Unassembled WGS sequence"/>
</dbReference>
<reference evidence="7" key="2">
    <citation type="submission" date="2022-01" db="EMBL/GenBank/DDBJ databases">
        <title>Collection of gut derived symbiotic bacterial strains cultured from healthy donors.</title>
        <authorList>
            <person name="Lin H."/>
            <person name="Kohout C."/>
            <person name="Waligurski E."/>
            <person name="Pamer E.G."/>
        </authorList>
    </citation>
    <scope>NUCLEOTIDE SEQUENCE</scope>
    <source>
        <strain evidence="7">DFI.1.149</strain>
    </source>
</reference>
<dbReference type="Proteomes" id="UP000284243">
    <property type="component" value="Unassembled WGS sequence"/>
</dbReference>
<dbReference type="CDD" id="cd01085">
    <property type="entry name" value="APP"/>
    <property type="match status" value="1"/>
</dbReference>
<evidence type="ECO:0000256" key="3">
    <source>
        <dbReference type="ARBA" id="ARBA00022801"/>
    </source>
</evidence>
<dbReference type="FunFam" id="3.90.230.10:FF:000009">
    <property type="entry name" value="xaa-Pro aminopeptidase 2"/>
    <property type="match status" value="1"/>
</dbReference>
<dbReference type="SUPFAM" id="SSF53092">
    <property type="entry name" value="Creatinase/prolidase N-terminal domain"/>
    <property type="match status" value="1"/>
</dbReference>
<evidence type="ECO:0000259" key="4">
    <source>
        <dbReference type="Pfam" id="PF00557"/>
    </source>
</evidence>
<dbReference type="InterPro" id="IPR032416">
    <property type="entry name" value="Peptidase_M24_C"/>
</dbReference>
<feature type="domain" description="Peptidase M24" evidence="4">
    <location>
        <begin position="310"/>
        <end position="521"/>
    </location>
</feature>
<dbReference type="FunFam" id="3.40.350.10:FF:000003">
    <property type="entry name" value="Xaa-pro aminopeptidase P"/>
    <property type="match status" value="1"/>
</dbReference>
<evidence type="ECO:0000313" key="8">
    <source>
        <dbReference type="EMBL" id="RGU58942.1"/>
    </source>
</evidence>
<feature type="domain" description="Creatinase N-terminal" evidence="5">
    <location>
        <begin position="7"/>
        <end position="132"/>
    </location>
</feature>
<dbReference type="InterPro" id="IPR033740">
    <property type="entry name" value="Pept_M24B"/>
</dbReference>
<dbReference type="InterPro" id="IPR000587">
    <property type="entry name" value="Creatinase_N"/>
</dbReference>
<proteinExistence type="inferred from homology"/>
<dbReference type="PANTHER" id="PTHR43763:SF6">
    <property type="entry name" value="XAA-PRO AMINOPEPTIDASE 1"/>
    <property type="match status" value="1"/>
</dbReference>
<dbReference type="SUPFAM" id="SSF55920">
    <property type="entry name" value="Creatinase/aminopeptidase"/>
    <property type="match status" value="1"/>
</dbReference>
<dbReference type="Pfam" id="PF16189">
    <property type="entry name" value="Creatinase_N_2"/>
    <property type="match status" value="1"/>
</dbReference>
<evidence type="ECO:0000313" key="9">
    <source>
        <dbReference type="EMBL" id="RGV27136.1"/>
    </source>
</evidence>
<dbReference type="PANTHER" id="PTHR43763">
    <property type="entry name" value="XAA-PRO AMINOPEPTIDASE 1"/>
    <property type="match status" value="1"/>
</dbReference>
<dbReference type="AlphaFoldDB" id="A0A1Y3ZQ46"/>
<dbReference type="GO" id="GO:0046872">
    <property type="term" value="F:metal ion binding"/>
    <property type="evidence" value="ECO:0007669"/>
    <property type="project" value="UniProtKB-KW"/>
</dbReference>
<evidence type="ECO:0000313" key="11">
    <source>
        <dbReference type="Proteomes" id="UP000284243"/>
    </source>
</evidence>
<dbReference type="InterPro" id="IPR000994">
    <property type="entry name" value="Pept_M24"/>
</dbReference>
<name>A0A1Y3ZQ46_9BACT</name>
<keyword evidence="2" id="KW-0479">Metal-binding</keyword>
<keyword evidence="8" id="KW-0645">Protease</keyword>
<evidence type="ECO:0000256" key="2">
    <source>
        <dbReference type="ARBA" id="ARBA00022723"/>
    </source>
</evidence>
<comment type="caution">
    <text evidence="8">The sequence shown here is derived from an EMBL/GenBank/DDBJ whole genome shotgun (WGS) entry which is preliminary data.</text>
</comment>
<dbReference type="EMBL" id="QRYC01000001">
    <property type="protein sequence ID" value="RGU58942.1"/>
    <property type="molecule type" value="Genomic_DNA"/>
</dbReference>
<feature type="domain" description="Peptidase M24 C-terminal" evidence="6">
    <location>
        <begin position="531"/>
        <end position="591"/>
    </location>
</feature>
<evidence type="ECO:0000313" key="10">
    <source>
        <dbReference type="Proteomes" id="UP000283426"/>
    </source>
</evidence>
<dbReference type="RefSeq" id="WP_022160900.1">
    <property type="nucleotide sequence ID" value="NZ_CABJFF010000006.1"/>
</dbReference>
<dbReference type="Pfam" id="PF16188">
    <property type="entry name" value="Peptidase_M24_C"/>
    <property type="match status" value="1"/>
</dbReference>
<dbReference type="InterPro" id="IPR050422">
    <property type="entry name" value="X-Pro_aminopeptidase_P"/>
</dbReference>
<evidence type="ECO:0000313" key="7">
    <source>
        <dbReference type="EMBL" id="MCG4959011.1"/>
    </source>
</evidence>
<protein>
    <submittedName>
        <fullName evidence="8">Aminopeptidase P family protein</fullName>
    </submittedName>
</protein>
<gene>
    <name evidence="9" type="ORF">DWW24_08285</name>
    <name evidence="8" type="ORF">DWW57_00655</name>
    <name evidence="7" type="ORF">L0P03_03950</name>
</gene>
<dbReference type="EMBL" id="QRYW01000015">
    <property type="protein sequence ID" value="RGV27136.1"/>
    <property type="molecule type" value="Genomic_DNA"/>
</dbReference>
<dbReference type="Gene3D" id="3.40.350.10">
    <property type="entry name" value="Creatinase/prolidase N-terminal domain"/>
    <property type="match status" value="2"/>
</dbReference>
<dbReference type="InterPro" id="IPR029149">
    <property type="entry name" value="Creatin/AminoP/Spt16_N"/>
</dbReference>
<evidence type="ECO:0000259" key="5">
    <source>
        <dbReference type="Pfam" id="PF01321"/>
    </source>
</evidence>
<reference evidence="10 11" key="1">
    <citation type="submission" date="2018-08" db="EMBL/GenBank/DDBJ databases">
        <title>A genome reference for cultivated species of the human gut microbiota.</title>
        <authorList>
            <person name="Zou Y."/>
            <person name="Xue W."/>
            <person name="Luo G."/>
        </authorList>
    </citation>
    <scope>NUCLEOTIDE SEQUENCE [LARGE SCALE GENOMIC DNA]</scope>
    <source>
        <strain evidence="9 10">AF14-6AC</strain>
        <strain evidence="8 11">AF16-14</strain>
    </source>
</reference>
<accession>A0A1Y3ZQ46</accession>
<evidence type="ECO:0000256" key="1">
    <source>
        <dbReference type="ARBA" id="ARBA00008766"/>
    </source>
</evidence>
<organism evidence="8 11">
    <name type="scientific">Odoribacter splanchnicus</name>
    <dbReference type="NCBI Taxonomy" id="28118"/>
    <lineage>
        <taxon>Bacteria</taxon>
        <taxon>Pseudomonadati</taxon>
        <taxon>Bacteroidota</taxon>
        <taxon>Bacteroidia</taxon>
        <taxon>Bacteroidales</taxon>
        <taxon>Odoribacteraceae</taxon>
        <taxon>Odoribacter</taxon>
    </lineage>
</organism>